<gene>
    <name evidence="1" type="ORF">GMARGA_LOCUS5011</name>
</gene>
<sequence>MGGIFKTLIYVQIGDVLTIVQMFTKLLKNLYALLLILVFVT</sequence>
<comment type="caution">
    <text evidence="1">The sequence shown here is derived from an EMBL/GenBank/DDBJ whole genome shotgun (WGS) entry which is preliminary data.</text>
</comment>
<evidence type="ECO:0000313" key="1">
    <source>
        <dbReference type="EMBL" id="CAG8560847.1"/>
    </source>
</evidence>
<organism evidence="1 2">
    <name type="scientific">Gigaspora margarita</name>
    <dbReference type="NCBI Taxonomy" id="4874"/>
    <lineage>
        <taxon>Eukaryota</taxon>
        <taxon>Fungi</taxon>
        <taxon>Fungi incertae sedis</taxon>
        <taxon>Mucoromycota</taxon>
        <taxon>Glomeromycotina</taxon>
        <taxon>Glomeromycetes</taxon>
        <taxon>Diversisporales</taxon>
        <taxon>Gigasporaceae</taxon>
        <taxon>Gigaspora</taxon>
    </lineage>
</organism>
<proteinExistence type="predicted"/>
<dbReference type="EMBL" id="CAJVQB010002067">
    <property type="protein sequence ID" value="CAG8560847.1"/>
    <property type="molecule type" value="Genomic_DNA"/>
</dbReference>
<accession>A0ABN7UD01</accession>
<dbReference type="Proteomes" id="UP000789901">
    <property type="component" value="Unassembled WGS sequence"/>
</dbReference>
<protein>
    <submittedName>
        <fullName evidence="1">45402_t:CDS:1</fullName>
    </submittedName>
</protein>
<name>A0ABN7UD01_GIGMA</name>
<reference evidence="1 2" key="1">
    <citation type="submission" date="2021-06" db="EMBL/GenBank/DDBJ databases">
        <authorList>
            <person name="Kallberg Y."/>
            <person name="Tangrot J."/>
            <person name="Rosling A."/>
        </authorList>
    </citation>
    <scope>NUCLEOTIDE SEQUENCE [LARGE SCALE GENOMIC DNA]</scope>
    <source>
        <strain evidence="1 2">120-4 pot B 10/14</strain>
    </source>
</reference>
<evidence type="ECO:0000313" key="2">
    <source>
        <dbReference type="Proteomes" id="UP000789901"/>
    </source>
</evidence>
<keyword evidence="2" id="KW-1185">Reference proteome</keyword>